<feature type="transmembrane region" description="Helical" evidence="6">
    <location>
        <begin position="138"/>
        <end position="155"/>
    </location>
</feature>
<dbReference type="Proteomes" id="UP001221217">
    <property type="component" value="Unassembled WGS sequence"/>
</dbReference>
<evidence type="ECO:0000256" key="1">
    <source>
        <dbReference type="ARBA" id="ARBA00004141"/>
    </source>
</evidence>
<proteinExistence type="inferred from homology"/>
<dbReference type="AlphaFoldDB" id="A0AAJ1ML12"/>
<evidence type="ECO:0000256" key="5">
    <source>
        <dbReference type="ARBA" id="ARBA00023136"/>
    </source>
</evidence>
<comment type="similarity">
    <text evidence="2">Belongs to the TMEM86 family.</text>
</comment>
<reference evidence="7 8" key="1">
    <citation type="submission" date="2022-12" db="EMBL/GenBank/DDBJ databases">
        <title>Metagenome assembled genome from gulf of manar.</title>
        <authorList>
            <person name="Kohli P."/>
            <person name="Pk S."/>
            <person name="Venkata Ramana C."/>
            <person name="Sasikala C."/>
        </authorList>
    </citation>
    <scope>NUCLEOTIDE SEQUENCE [LARGE SCALE GENOMIC DNA]</scope>
    <source>
        <strain evidence="7">JB008</strain>
    </source>
</reference>
<protein>
    <submittedName>
        <fullName evidence="7">Lysoplasmalogenase</fullName>
    </submittedName>
</protein>
<feature type="transmembrane region" description="Helical" evidence="6">
    <location>
        <begin position="167"/>
        <end position="186"/>
    </location>
</feature>
<organism evidence="7 8">
    <name type="scientific">Candidatus Thalassospirochaeta sargassi</name>
    <dbReference type="NCBI Taxonomy" id="3119039"/>
    <lineage>
        <taxon>Bacteria</taxon>
        <taxon>Pseudomonadati</taxon>
        <taxon>Spirochaetota</taxon>
        <taxon>Spirochaetia</taxon>
        <taxon>Spirochaetales</taxon>
        <taxon>Spirochaetaceae</taxon>
        <taxon>Candidatus Thalassospirochaeta</taxon>
    </lineage>
</organism>
<dbReference type="InterPro" id="IPR012506">
    <property type="entry name" value="TMEM86B-like"/>
</dbReference>
<evidence type="ECO:0000313" key="7">
    <source>
        <dbReference type="EMBL" id="MDC7227371.1"/>
    </source>
</evidence>
<dbReference type="GO" id="GO:0016020">
    <property type="term" value="C:membrane"/>
    <property type="evidence" value="ECO:0007669"/>
    <property type="project" value="UniProtKB-SubCell"/>
</dbReference>
<evidence type="ECO:0000256" key="2">
    <source>
        <dbReference type="ARBA" id="ARBA00007375"/>
    </source>
</evidence>
<evidence type="ECO:0000313" key="8">
    <source>
        <dbReference type="Proteomes" id="UP001221217"/>
    </source>
</evidence>
<dbReference type="GO" id="GO:0016787">
    <property type="term" value="F:hydrolase activity"/>
    <property type="evidence" value="ECO:0007669"/>
    <property type="project" value="TreeGrafter"/>
</dbReference>
<feature type="transmembrane region" description="Helical" evidence="6">
    <location>
        <begin position="47"/>
        <end position="69"/>
    </location>
</feature>
<sequence length="187" mass="21055">MITKPFWVPAITVIYLLAAETPEALILTALFFGWIGDLLLMRGRKSWFIAGAFSFLIGHIFYIIVFIRSSGGIEVFIQHPIFSILMLLPYIGFLLFMRKLFGHNVKSVLLAAGFYLSILMLMSYCSLMRVWVLPISEFLPTFMGSLLFIASDSLIGYRNFKRKVRGIGTLIVATYIAAQLLIITGLA</sequence>
<dbReference type="Pfam" id="PF07947">
    <property type="entry name" value="YhhN"/>
    <property type="match status" value="1"/>
</dbReference>
<evidence type="ECO:0000256" key="3">
    <source>
        <dbReference type="ARBA" id="ARBA00022692"/>
    </source>
</evidence>
<accession>A0AAJ1ML12</accession>
<comment type="subcellular location">
    <subcellularLocation>
        <location evidence="1">Membrane</location>
        <topology evidence="1">Multi-pass membrane protein</topology>
    </subcellularLocation>
</comment>
<evidence type="ECO:0000256" key="4">
    <source>
        <dbReference type="ARBA" id="ARBA00022989"/>
    </source>
</evidence>
<feature type="transmembrane region" description="Helical" evidence="6">
    <location>
        <begin position="75"/>
        <end position="96"/>
    </location>
</feature>
<gene>
    <name evidence="7" type="ORF">PQJ61_11470</name>
</gene>
<keyword evidence="5 6" id="KW-0472">Membrane</keyword>
<name>A0AAJ1ML12_9SPIO</name>
<keyword evidence="4 6" id="KW-1133">Transmembrane helix</keyword>
<keyword evidence="3 6" id="KW-0812">Transmembrane</keyword>
<comment type="caution">
    <text evidence="7">The sequence shown here is derived from an EMBL/GenBank/DDBJ whole genome shotgun (WGS) entry which is preliminary data.</text>
</comment>
<feature type="transmembrane region" description="Helical" evidence="6">
    <location>
        <begin position="6"/>
        <end position="35"/>
    </location>
</feature>
<dbReference type="PANTHER" id="PTHR31885:SF6">
    <property type="entry name" value="GH04784P"/>
    <property type="match status" value="1"/>
</dbReference>
<dbReference type="EMBL" id="JAQQAL010000024">
    <property type="protein sequence ID" value="MDC7227371.1"/>
    <property type="molecule type" value="Genomic_DNA"/>
</dbReference>
<evidence type="ECO:0000256" key="6">
    <source>
        <dbReference type="SAM" id="Phobius"/>
    </source>
</evidence>
<dbReference type="PANTHER" id="PTHR31885">
    <property type="entry name" value="GH04784P"/>
    <property type="match status" value="1"/>
</dbReference>
<feature type="transmembrane region" description="Helical" evidence="6">
    <location>
        <begin position="108"/>
        <end position="132"/>
    </location>
</feature>